<gene>
    <name evidence="3" type="ORF">HHL17_18050</name>
</gene>
<accession>A0A848GR46</accession>
<comment type="caution">
    <text evidence="3">The sequence shown here is derived from an EMBL/GenBank/DDBJ whole genome shotgun (WGS) entry which is preliminary data.</text>
</comment>
<proteinExistence type="predicted"/>
<protein>
    <recommendedName>
        <fullName evidence="5">DUF1640 domain-containing protein</fullName>
    </recommendedName>
</protein>
<dbReference type="AlphaFoldDB" id="A0A848GR46"/>
<organism evidence="3 4">
    <name type="scientific">Chitinophaga fulva</name>
    <dbReference type="NCBI Taxonomy" id="2728842"/>
    <lineage>
        <taxon>Bacteria</taxon>
        <taxon>Pseudomonadati</taxon>
        <taxon>Bacteroidota</taxon>
        <taxon>Chitinophagia</taxon>
        <taxon>Chitinophagales</taxon>
        <taxon>Chitinophagaceae</taxon>
        <taxon>Chitinophaga</taxon>
    </lineage>
</organism>
<keyword evidence="4" id="KW-1185">Reference proteome</keyword>
<keyword evidence="2" id="KW-1133">Transmembrane helix</keyword>
<dbReference type="EMBL" id="JABBGC010000002">
    <property type="protein sequence ID" value="NML39110.1"/>
    <property type="molecule type" value="Genomic_DNA"/>
</dbReference>
<evidence type="ECO:0000256" key="1">
    <source>
        <dbReference type="SAM" id="Coils"/>
    </source>
</evidence>
<feature type="transmembrane region" description="Helical" evidence="2">
    <location>
        <begin position="126"/>
        <end position="146"/>
    </location>
</feature>
<evidence type="ECO:0008006" key="5">
    <source>
        <dbReference type="Google" id="ProtNLM"/>
    </source>
</evidence>
<evidence type="ECO:0000313" key="4">
    <source>
        <dbReference type="Proteomes" id="UP000583266"/>
    </source>
</evidence>
<evidence type="ECO:0000256" key="2">
    <source>
        <dbReference type="SAM" id="Phobius"/>
    </source>
</evidence>
<name>A0A848GR46_9BACT</name>
<sequence length="149" mass="17050">MITGNDDIYNIFRKDLHLSEEKTRKLVSNMNTAVEKAQANNFATMKEDLKEAKTEMKDFKNEVKSELSGFRTEMNTKLDEFKAKLDESRNKMNEVQVGLATFQVAVITQMKTDSEKIYSKMSTTGLLQYIAITGTILSIIATWAFLKFK</sequence>
<dbReference type="Gene3D" id="1.20.58.130">
    <property type="match status" value="1"/>
</dbReference>
<keyword evidence="2" id="KW-0812">Transmembrane</keyword>
<dbReference type="RefSeq" id="WP_169226221.1">
    <property type="nucleotide sequence ID" value="NZ_JABBGC010000002.1"/>
</dbReference>
<evidence type="ECO:0000313" key="3">
    <source>
        <dbReference type="EMBL" id="NML39110.1"/>
    </source>
</evidence>
<keyword evidence="1" id="KW-0175">Coiled coil</keyword>
<keyword evidence="2" id="KW-0472">Membrane</keyword>
<reference evidence="3 4" key="1">
    <citation type="submission" date="2020-04" db="EMBL/GenBank/DDBJ databases">
        <title>Chitinophaga sp. G-6-1-13 sp. nov., isolated from soil.</title>
        <authorList>
            <person name="Dahal R.H."/>
            <person name="Chaudhary D.K."/>
        </authorList>
    </citation>
    <scope>NUCLEOTIDE SEQUENCE [LARGE SCALE GENOMIC DNA]</scope>
    <source>
        <strain evidence="3 4">G-6-1-13</strain>
    </source>
</reference>
<feature type="coiled-coil region" evidence="1">
    <location>
        <begin position="42"/>
        <end position="98"/>
    </location>
</feature>
<dbReference type="Proteomes" id="UP000583266">
    <property type="component" value="Unassembled WGS sequence"/>
</dbReference>